<accession>A0AAJ0AXT2</accession>
<protein>
    <submittedName>
        <fullName evidence="3">Uncharacterized protein</fullName>
    </submittedName>
</protein>
<reference evidence="3" key="1">
    <citation type="submission" date="2021-06" db="EMBL/GenBank/DDBJ databases">
        <title>Comparative genomics, transcriptomics and evolutionary studies reveal genomic signatures of adaptation to plant cell wall in hemibiotrophic fungi.</title>
        <authorList>
            <consortium name="DOE Joint Genome Institute"/>
            <person name="Baroncelli R."/>
            <person name="Diaz J.F."/>
            <person name="Benocci T."/>
            <person name="Peng M."/>
            <person name="Battaglia E."/>
            <person name="Haridas S."/>
            <person name="Andreopoulos W."/>
            <person name="Labutti K."/>
            <person name="Pangilinan J."/>
            <person name="Floch G.L."/>
            <person name="Makela M.R."/>
            <person name="Henrissat B."/>
            <person name="Grigoriev I.V."/>
            <person name="Crouch J.A."/>
            <person name="De Vries R.P."/>
            <person name="Sukno S.A."/>
            <person name="Thon M.R."/>
        </authorList>
    </citation>
    <scope>NUCLEOTIDE SEQUENCE</scope>
    <source>
        <strain evidence="3">CBS 193.32</strain>
    </source>
</reference>
<sequence>MRRHRGPNGPSGPGPLFTGALLLFFPFLSSPPRLTTSFPPFVFFPSFHPRLAGCAFSSRPPTRDHNHEPSIPSFIQPSPARHLRAAPRPPASLACKCTRRPVFPLLDTHDRASARSGRDHNTPARPPQRVPLAQQMVLEVLQDHLYG</sequence>
<dbReference type="GeneID" id="85450917"/>
<organism evidence="3 4">
    <name type="scientific">Colletotrichum godetiae</name>
    <dbReference type="NCBI Taxonomy" id="1209918"/>
    <lineage>
        <taxon>Eukaryota</taxon>
        <taxon>Fungi</taxon>
        <taxon>Dikarya</taxon>
        <taxon>Ascomycota</taxon>
        <taxon>Pezizomycotina</taxon>
        <taxon>Sordariomycetes</taxon>
        <taxon>Hypocreomycetidae</taxon>
        <taxon>Glomerellales</taxon>
        <taxon>Glomerellaceae</taxon>
        <taxon>Colletotrichum</taxon>
        <taxon>Colletotrichum acutatum species complex</taxon>
    </lineage>
</organism>
<feature type="region of interest" description="Disordered" evidence="1">
    <location>
        <begin position="58"/>
        <end position="87"/>
    </location>
</feature>
<evidence type="ECO:0000256" key="1">
    <source>
        <dbReference type="SAM" id="MobiDB-lite"/>
    </source>
</evidence>
<name>A0AAJ0AXT2_9PEZI</name>
<gene>
    <name evidence="3" type="ORF">BDP55DRAFT_267843</name>
</gene>
<keyword evidence="2" id="KW-0732">Signal</keyword>
<evidence type="ECO:0000313" key="3">
    <source>
        <dbReference type="EMBL" id="KAK1691547.1"/>
    </source>
</evidence>
<evidence type="ECO:0000313" key="4">
    <source>
        <dbReference type="Proteomes" id="UP001224890"/>
    </source>
</evidence>
<dbReference type="EMBL" id="JAHMHR010000004">
    <property type="protein sequence ID" value="KAK1691547.1"/>
    <property type="molecule type" value="Genomic_DNA"/>
</dbReference>
<dbReference type="AlphaFoldDB" id="A0AAJ0AXT2"/>
<dbReference type="RefSeq" id="XP_060435242.1">
    <property type="nucleotide sequence ID" value="XM_060566391.1"/>
</dbReference>
<feature type="region of interest" description="Disordered" evidence="1">
    <location>
        <begin position="111"/>
        <end position="132"/>
    </location>
</feature>
<proteinExistence type="predicted"/>
<feature type="compositionally biased region" description="Basic and acidic residues" evidence="1">
    <location>
        <begin position="111"/>
        <end position="122"/>
    </location>
</feature>
<feature type="signal peptide" evidence="2">
    <location>
        <begin position="1"/>
        <end position="37"/>
    </location>
</feature>
<comment type="caution">
    <text evidence="3">The sequence shown here is derived from an EMBL/GenBank/DDBJ whole genome shotgun (WGS) entry which is preliminary data.</text>
</comment>
<keyword evidence="4" id="KW-1185">Reference proteome</keyword>
<dbReference type="Proteomes" id="UP001224890">
    <property type="component" value="Unassembled WGS sequence"/>
</dbReference>
<feature type="chain" id="PRO_5042606113" evidence="2">
    <location>
        <begin position="38"/>
        <end position="147"/>
    </location>
</feature>
<evidence type="ECO:0000256" key="2">
    <source>
        <dbReference type="SAM" id="SignalP"/>
    </source>
</evidence>